<dbReference type="Pfam" id="PF07727">
    <property type="entry name" value="RVT_2"/>
    <property type="match status" value="2"/>
</dbReference>
<evidence type="ECO:0000313" key="3">
    <source>
        <dbReference type="EMBL" id="SPD24675.1"/>
    </source>
</evidence>
<dbReference type="Pfam" id="PF22936">
    <property type="entry name" value="Pol_BBD"/>
    <property type="match status" value="1"/>
</dbReference>
<dbReference type="EMBL" id="OIVN01005979">
    <property type="protein sequence ID" value="SPD24675.1"/>
    <property type="molecule type" value="Genomic_DNA"/>
</dbReference>
<reference evidence="3" key="1">
    <citation type="submission" date="2018-02" db="EMBL/GenBank/DDBJ databases">
        <authorList>
            <person name="Cohen D.B."/>
            <person name="Kent A.D."/>
        </authorList>
    </citation>
    <scope>NUCLEOTIDE SEQUENCE</scope>
</reference>
<name>A0A2N9IK52_FAGSY</name>
<evidence type="ECO:0000259" key="1">
    <source>
        <dbReference type="Pfam" id="PF07727"/>
    </source>
</evidence>
<feature type="domain" description="Reverse transcriptase Ty1/copia-type" evidence="1">
    <location>
        <begin position="252"/>
        <end position="313"/>
    </location>
</feature>
<evidence type="ECO:0000259" key="2">
    <source>
        <dbReference type="Pfam" id="PF22936"/>
    </source>
</evidence>
<proteinExistence type="predicted"/>
<dbReference type="InterPro" id="IPR054722">
    <property type="entry name" value="PolX-like_BBD"/>
</dbReference>
<gene>
    <name evidence="3" type="ORF">FSB_LOCUS52557</name>
</gene>
<sequence>MKLLLATNARSRGITRNECPQVNKENMKYKKKALKATWDDSDESDSDNNSSDNEVANLCLLGYINESNISEDEHASFCPLAFNDDESATEDLCLMAHGDEVCLISKSTKDKWFLDSGCSRHMTGDKNKFTSLTLKDGGNVKFGDNSKGKIIGIVEHGVSTRSKLKNICNNMAFLSQIEPKNINEAIEDESWILAMQEELNQFERNKVWTLAPRPKDHSVIGTKWVFRNKKDEEGIIVRNKARLVAQGYNQEEEFSKTMQDEFEMSMMGELKFFLGLQIKQTEEGIFLNQSKYVIDLLKRFGLANAKAYGTPMSPSTKLDKDEKGKPVDVKLYRGDIELEFVSTDSQWADILTKPLIEERFCTIRREIGMARYVDIK</sequence>
<dbReference type="InterPro" id="IPR013103">
    <property type="entry name" value="RVT_2"/>
</dbReference>
<feature type="domain" description="Reverse transcriptase Ty1/copia-type" evidence="1">
    <location>
        <begin position="205"/>
        <end position="251"/>
    </location>
</feature>
<dbReference type="AlphaFoldDB" id="A0A2N9IK52"/>
<feature type="domain" description="Retrovirus-related Pol polyprotein from transposon TNT 1-94-like beta-barrel" evidence="2">
    <location>
        <begin position="112"/>
        <end position="163"/>
    </location>
</feature>
<accession>A0A2N9IK52</accession>
<evidence type="ECO:0008006" key="4">
    <source>
        <dbReference type="Google" id="ProtNLM"/>
    </source>
</evidence>
<organism evidence="3">
    <name type="scientific">Fagus sylvatica</name>
    <name type="common">Beechnut</name>
    <dbReference type="NCBI Taxonomy" id="28930"/>
    <lineage>
        <taxon>Eukaryota</taxon>
        <taxon>Viridiplantae</taxon>
        <taxon>Streptophyta</taxon>
        <taxon>Embryophyta</taxon>
        <taxon>Tracheophyta</taxon>
        <taxon>Spermatophyta</taxon>
        <taxon>Magnoliopsida</taxon>
        <taxon>eudicotyledons</taxon>
        <taxon>Gunneridae</taxon>
        <taxon>Pentapetalae</taxon>
        <taxon>rosids</taxon>
        <taxon>fabids</taxon>
        <taxon>Fagales</taxon>
        <taxon>Fagaceae</taxon>
        <taxon>Fagus</taxon>
    </lineage>
</organism>
<protein>
    <recommendedName>
        <fullName evidence="4">Reverse transcriptase Ty1/copia-type domain-containing protein</fullName>
    </recommendedName>
</protein>